<dbReference type="PROSITE" id="PS50928">
    <property type="entry name" value="ABC_TM1"/>
    <property type="match status" value="1"/>
</dbReference>
<organism evidence="9 10">
    <name type="scientific">Azospirillum griseum</name>
    <dbReference type="NCBI Taxonomy" id="2496639"/>
    <lineage>
        <taxon>Bacteria</taxon>
        <taxon>Pseudomonadati</taxon>
        <taxon>Pseudomonadota</taxon>
        <taxon>Alphaproteobacteria</taxon>
        <taxon>Rhodospirillales</taxon>
        <taxon>Azospirillaceae</taxon>
        <taxon>Azospirillum</taxon>
    </lineage>
</organism>
<dbReference type="InterPro" id="IPR045621">
    <property type="entry name" value="BPD_transp_1_N"/>
</dbReference>
<dbReference type="GO" id="GO:0055085">
    <property type="term" value="P:transmembrane transport"/>
    <property type="evidence" value="ECO:0007669"/>
    <property type="project" value="InterPro"/>
</dbReference>
<feature type="transmembrane region" description="Helical" evidence="7">
    <location>
        <begin position="12"/>
        <end position="31"/>
    </location>
</feature>
<evidence type="ECO:0000256" key="2">
    <source>
        <dbReference type="ARBA" id="ARBA00022448"/>
    </source>
</evidence>
<dbReference type="SUPFAM" id="SSF161098">
    <property type="entry name" value="MetI-like"/>
    <property type="match status" value="1"/>
</dbReference>
<dbReference type="CDD" id="cd06261">
    <property type="entry name" value="TM_PBP2"/>
    <property type="match status" value="1"/>
</dbReference>
<proteinExistence type="inferred from homology"/>
<protein>
    <submittedName>
        <fullName evidence="9">ABC transporter permease</fullName>
    </submittedName>
</protein>
<keyword evidence="5 7" id="KW-1133">Transmembrane helix</keyword>
<keyword evidence="4 7" id="KW-0812">Transmembrane</keyword>
<comment type="similarity">
    <text evidence="7">Belongs to the binding-protein-dependent transport system permease family.</text>
</comment>
<sequence>MATYILQRLLQSAGVMLAVSVAVFFSVYGIGDPIELLVPPQAGAAERLELIQRLGLDQPAWQQYLTFMGNALHGDLGRSFAHGVPAVGLILSRLPATMELVLLALSLAVLVGVPLGLFAGLDPHGKPARLILACTVVGYSLPNFWKGMMLILLFSVLLGWLPTAERGETVTVLGIRTSLFTADGLRHLVLPALNLAIPNVALVIRLVATGTTDLMTQEFVKYARAKGVRPRRIVGRHVLRNILIPVVTVVGIEFGSLVAFSTVTETVFAWPGMGKLLIQSIYQLDRPVVVAYVMLATFLFISVNLLVDILYAALDPRVKLTGGAA</sequence>
<dbReference type="EMBL" id="RXMA01000050">
    <property type="protein sequence ID" value="RTR12773.1"/>
    <property type="molecule type" value="Genomic_DNA"/>
</dbReference>
<keyword evidence="3" id="KW-1003">Cell membrane</keyword>
<feature type="domain" description="ABC transmembrane type-1" evidence="8">
    <location>
        <begin position="94"/>
        <end position="311"/>
    </location>
</feature>
<reference evidence="9 10" key="1">
    <citation type="submission" date="2018-12" db="EMBL/GenBank/DDBJ databases">
        <authorList>
            <person name="Yang Y."/>
        </authorList>
    </citation>
    <scope>NUCLEOTIDE SEQUENCE [LARGE SCALE GENOMIC DNA]</scope>
    <source>
        <strain evidence="9 10">L-25-5w-1</strain>
    </source>
</reference>
<dbReference type="OrthoDB" id="7834831at2"/>
<gene>
    <name evidence="9" type="ORF">EJ903_25170</name>
</gene>
<dbReference type="AlphaFoldDB" id="A0A3S0HTG8"/>
<feature type="transmembrane region" description="Helical" evidence="7">
    <location>
        <begin position="242"/>
        <end position="270"/>
    </location>
</feature>
<dbReference type="PANTHER" id="PTHR43163:SF2">
    <property type="entry name" value="ABC TRANSPORTER PERMEASE PROTEIN"/>
    <property type="match status" value="1"/>
</dbReference>
<evidence type="ECO:0000256" key="5">
    <source>
        <dbReference type="ARBA" id="ARBA00022989"/>
    </source>
</evidence>
<keyword evidence="10" id="KW-1185">Reference proteome</keyword>
<dbReference type="RefSeq" id="WP_126620631.1">
    <property type="nucleotide sequence ID" value="NZ_JBHUCY010000013.1"/>
</dbReference>
<comment type="subcellular location">
    <subcellularLocation>
        <location evidence="1 7">Cell membrane</location>
        <topology evidence="1 7">Multi-pass membrane protein</topology>
    </subcellularLocation>
</comment>
<accession>A0A3S0HTG8</accession>
<feature type="transmembrane region" description="Helical" evidence="7">
    <location>
        <begin position="100"/>
        <end position="118"/>
    </location>
</feature>
<evidence type="ECO:0000256" key="1">
    <source>
        <dbReference type="ARBA" id="ARBA00004651"/>
    </source>
</evidence>
<dbReference type="InterPro" id="IPR000515">
    <property type="entry name" value="MetI-like"/>
</dbReference>
<evidence type="ECO:0000256" key="7">
    <source>
        <dbReference type="RuleBase" id="RU363032"/>
    </source>
</evidence>
<dbReference type="Pfam" id="PF19300">
    <property type="entry name" value="BPD_transp_1_N"/>
    <property type="match status" value="1"/>
</dbReference>
<dbReference type="PANTHER" id="PTHR43163">
    <property type="entry name" value="DIPEPTIDE TRANSPORT SYSTEM PERMEASE PROTEIN DPPB-RELATED"/>
    <property type="match status" value="1"/>
</dbReference>
<dbReference type="Pfam" id="PF00528">
    <property type="entry name" value="BPD_transp_1"/>
    <property type="match status" value="1"/>
</dbReference>
<feature type="transmembrane region" description="Helical" evidence="7">
    <location>
        <begin position="130"/>
        <end position="161"/>
    </location>
</feature>
<evidence type="ECO:0000256" key="4">
    <source>
        <dbReference type="ARBA" id="ARBA00022692"/>
    </source>
</evidence>
<comment type="caution">
    <text evidence="9">The sequence shown here is derived from an EMBL/GenBank/DDBJ whole genome shotgun (WGS) entry which is preliminary data.</text>
</comment>
<dbReference type="Proteomes" id="UP000277007">
    <property type="component" value="Unassembled WGS sequence"/>
</dbReference>
<evidence type="ECO:0000256" key="6">
    <source>
        <dbReference type="ARBA" id="ARBA00023136"/>
    </source>
</evidence>
<dbReference type="InterPro" id="IPR035906">
    <property type="entry name" value="MetI-like_sf"/>
</dbReference>
<evidence type="ECO:0000256" key="3">
    <source>
        <dbReference type="ARBA" id="ARBA00022475"/>
    </source>
</evidence>
<dbReference type="Gene3D" id="1.10.3720.10">
    <property type="entry name" value="MetI-like"/>
    <property type="match status" value="1"/>
</dbReference>
<name>A0A3S0HTG8_9PROT</name>
<feature type="transmembrane region" description="Helical" evidence="7">
    <location>
        <begin position="188"/>
        <end position="208"/>
    </location>
</feature>
<keyword evidence="2 7" id="KW-0813">Transport</keyword>
<feature type="transmembrane region" description="Helical" evidence="7">
    <location>
        <begin position="290"/>
        <end position="314"/>
    </location>
</feature>
<evidence type="ECO:0000313" key="9">
    <source>
        <dbReference type="EMBL" id="RTR12773.1"/>
    </source>
</evidence>
<dbReference type="GO" id="GO:0005886">
    <property type="term" value="C:plasma membrane"/>
    <property type="evidence" value="ECO:0007669"/>
    <property type="project" value="UniProtKB-SubCell"/>
</dbReference>
<keyword evidence="6 7" id="KW-0472">Membrane</keyword>
<evidence type="ECO:0000259" key="8">
    <source>
        <dbReference type="PROSITE" id="PS50928"/>
    </source>
</evidence>
<evidence type="ECO:0000313" key="10">
    <source>
        <dbReference type="Proteomes" id="UP000277007"/>
    </source>
</evidence>